<dbReference type="InterPro" id="IPR036440">
    <property type="entry name" value="Peptidase_C15-like_sf"/>
</dbReference>
<keyword evidence="1" id="KW-1185">Reference proteome</keyword>
<dbReference type="GeneID" id="130470122"/>
<proteinExistence type="predicted"/>
<evidence type="ECO:0000313" key="2">
    <source>
        <dbReference type="RefSeq" id="XP_056695695.1"/>
    </source>
</evidence>
<dbReference type="Proteomes" id="UP000813463">
    <property type="component" value="Chromosome 3"/>
</dbReference>
<protein>
    <submittedName>
        <fullName evidence="2">Uncharacterized protein</fullName>
    </submittedName>
</protein>
<name>A0ABM3RJA2_SPIOL</name>
<gene>
    <name evidence="2" type="primary">LOC130470122</name>
</gene>
<dbReference type="SUPFAM" id="SSF53182">
    <property type="entry name" value="Pyrrolidone carboxyl peptidase (pyroglutamate aminopeptidase)"/>
    <property type="match status" value="1"/>
</dbReference>
<sequence length="166" mass="18380">MGSEGPAPSAVTVHVTDFKKYHGVAENPTETIVHNLKEYMEKKGLPKGLALRSRNVLETAGLGAVAPLHQTLQSAINGNDSELPNFGTVIWVSCSILSSSQDRMIQEEFNYPSLSELQKHLTDEKYLTYEEYSMAIGFYILLRAVDQFGANYNSFAGQFDGEIDID</sequence>
<evidence type="ECO:0000313" key="1">
    <source>
        <dbReference type="Proteomes" id="UP000813463"/>
    </source>
</evidence>
<reference evidence="2" key="2">
    <citation type="submission" date="2025-08" db="UniProtKB">
        <authorList>
            <consortium name="RefSeq"/>
        </authorList>
    </citation>
    <scope>IDENTIFICATION</scope>
    <source>
        <tissue evidence="2">Leaf</tissue>
    </source>
</reference>
<dbReference type="RefSeq" id="XP_056695695.1">
    <property type="nucleotide sequence ID" value="XM_056839717.1"/>
</dbReference>
<reference evidence="1" key="1">
    <citation type="journal article" date="2021" name="Nat. Commun.">
        <title>Genomic analyses provide insights into spinach domestication and the genetic basis of agronomic traits.</title>
        <authorList>
            <person name="Cai X."/>
            <person name="Sun X."/>
            <person name="Xu C."/>
            <person name="Sun H."/>
            <person name="Wang X."/>
            <person name="Ge C."/>
            <person name="Zhang Z."/>
            <person name="Wang Q."/>
            <person name="Fei Z."/>
            <person name="Jiao C."/>
            <person name="Wang Q."/>
        </authorList>
    </citation>
    <scope>NUCLEOTIDE SEQUENCE [LARGE SCALE GENOMIC DNA]</scope>
    <source>
        <strain evidence="1">cv. Varoflay</strain>
    </source>
</reference>
<accession>A0ABM3RJA2</accession>
<organism evidence="1 2">
    <name type="scientific">Spinacia oleracea</name>
    <name type="common">Spinach</name>
    <dbReference type="NCBI Taxonomy" id="3562"/>
    <lineage>
        <taxon>Eukaryota</taxon>
        <taxon>Viridiplantae</taxon>
        <taxon>Streptophyta</taxon>
        <taxon>Embryophyta</taxon>
        <taxon>Tracheophyta</taxon>
        <taxon>Spermatophyta</taxon>
        <taxon>Magnoliopsida</taxon>
        <taxon>eudicotyledons</taxon>
        <taxon>Gunneridae</taxon>
        <taxon>Pentapetalae</taxon>
        <taxon>Caryophyllales</taxon>
        <taxon>Chenopodiaceae</taxon>
        <taxon>Chenopodioideae</taxon>
        <taxon>Anserineae</taxon>
        <taxon>Spinacia</taxon>
    </lineage>
</organism>